<dbReference type="EC" id="5.4.2.10" evidence="12"/>
<dbReference type="InterPro" id="IPR016055">
    <property type="entry name" value="A-D-PHexomutase_a/b/a-I/II/III"/>
</dbReference>
<dbReference type="Pfam" id="PF02880">
    <property type="entry name" value="PGM_PMM_III"/>
    <property type="match status" value="1"/>
</dbReference>
<dbReference type="InterPro" id="IPR005843">
    <property type="entry name" value="A-D-PHexomutase_C"/>
</dbReference>
<dbReference type="PANTHER" id="PTHR42946:SF1">
    <property type="entry name" value="PHOSPHOGLUCOMUTASE (ALPHA-D-GLUCOSE-1,6-BISPHOSPHATE-DEPENDENT)"/>
    <property type="match status" value="1"/>
</dbReference>
<dbReference type="PRINTS" id="PR00509">
    <property type="entry name" value="PGMPMM"/>
</dbReference>
<dbReference type="InterPro" id="IPR050060">
    <property type="entry name" value="Phosphoglucosamine_mutase"/>
</dbReference>
<feature type="domain" description="Alpha-D-phosphohexomutase alpha/beta/alpha" evidence="9">
    <location>
        <begin position="10"/>
        <end position="135"/>
    </location>
</feature>
<evidence type="ECO:0000259" key="8">
    <source>
        <dbReference type="Pfam" id="PF00408"/>
    </source>
</evidence>
<sequence>MKHNNKLMINVAGIRGVVGQSLTPENTAGFAAAFGTFCGQGRVVLGRDSRHSGPMLELAVEAALQAVGCDVVKIGIVPTPTVQLMVRELGAKGGIAITASHNPPQWNALKFVTAEGIFLNKMQGQKVITIYERKLQRYVGSGDLGFSFRYQNAIEDHVQRILALPFLDVALIKKQRYKVVTDTCHGAGGPIFKLLLKKLGCHVASLYSEPNGNFPRPIEPQARNLKALEAAVKKYKADIGFATDADVDRLSIVSDKEKALGEEYSLALAAMFMLQNKKGPMVTNLSSSRMVDDVAGRYGAKVIRTAIGEANVVQAMKKFRAVIGGEGNGGIIIPKLNYGRDATVGMALMLQLMAKSDQSISQLAGELPKYSTIKETLEVKDPSKLLVLVKKKYAGQKMDARDGVKVIFKDSWVHVRSSGTEPIVRVIAEAKDGKTAQELVNSIKKL</sequence>
<dbReference type="Pfam" id="PF02879">
    <property type="entry name" value="PGM_PMM_II"/>
    <property type="match status" value="1"/>
</dbReference>
<feature type="domain" description="Alpha-D-phosphohexomutase C-terminal" evidence="8">
    <location>
        <begin position="379"/>
        <end position="444"/>
    </location>
</feature>
<dbReference type="FunFam" id="3.40.120.10:FF:000001">
    <property type="entry name" value="Phosphoglucosamine mutase"/>
    <property type="match status" value="1"/>
</dbReference>
<dbReference type="GO" id="GO:0009252">
    <property type="term" value="P:peptidoglycan biosynthetic process"/>
    <property type="evidence" value="ECO:0007669"/>
    <property type="project" value="TreeGrafter"/>
</dbReference>
<feature type="domain" description="Alpha-D-phosphohexomutase alpha/beta/alpha" evidence="10">
    <location>
        <begin position="158"/>
        <end position="256"/>
    </location>
</feature>
<name>A0A933IC00_UNCT6</name>
<dbReference type="PROSITE" id="PS00710">
    <property type="entry name" value="PGM_PMM"/>
    <property type="match status" value="1"/>
</dbReference>
<comment type="similarity">
    <text evidence="2 7">Belongs to the phosphohexose mutase family.</text>
</comment>
<protein>
    <submittedName>
        <fullName evidence="12">Phosphoglucosamine mutase</fullName>
        <ecNumber evidence="12">5.4.2.10</ecNumber>
    </submittedName>
</protein>
<dbReference type="InterPro" id="IPR024086">
    <property type="entry name" value="GlmM_arc-type"/>
</dbReference>
<dbReference type="AlphaFoldDB" id="A0A933IC00"/>
<dbReference type="SUPFAM" id="SSF53738">
    <property type="entry name" value="Phosphoglucomutase, first 3 domains"/>
    <property type="match status" value="3"/>
</dbReference>
<evidence type="ECO:0000259" key="10">
    <source>
        <dbReference type="Pfam" id="PF02879"/>
    </source>
</evidence>
<evidence type="ECO:0000256" key="2">
    <source>
        <dbReference type="ARBA" id="ARBA00010231"/>
    </source>
</evidence>
<keyword evidence="6 12" id="KW-0413">Isomerase</keyword>
<dbReference type="PANTHER" id="PTHR42946">
    <property type="entry name" value="PHOSPHOHEXOSE MUTASE"/>
    <property type="match status" value="1"/>
</dbReference>
<dbReference type="GO" id="GO:0004615">
    <property type="term" value="F:phosphomannomutase activity"/>
    <property type="evidence" value="ECO:0007669"/>
    <property type="project" value="TreeGrafter"/>
</dbReference>
<dbReference type="GO" id="GO:0006048">
    <property type="term" value="P:UDP-N-acetylglucosamine biosynthetic process"/>
    <property type="evidence" value="ECO:0007669"/>
    <property type="project" value="TreeGrafter"/>
</dbReference>
<dbReference type="InterPro" id="IPR005845">
    <property type="entry name" value="A-D-PHexomutase_a/b/a-II"/>
</dbReference>
<comment type="caution">
    <text evidence="12">The sequence shown here is derived from an EMBL/GenBank/DDBJ whole genome shotgun (WGS) entry which is preliminary data.</text>
</comment>
<keyword evidence="4 7" id="KW-0479">Metal-binding</keyword>
<comment type="cofactor">
    <cofactor evidence="1">
        <name>Mg(2+)</name>
        <dbReference type="ChEBI" id="CHEBI:18420"/>
    </cofactor>
</comment>
<dbReference type="Pfam" id="PF02878">
    <property type="entry name" value="PGM_PMM_I"/>
    <property type="match status" value="1"/>
</dbReference>
<evidence type="ECO:0000313" key="12">
    <source>
        <dbReference type="EMBL" id="MBI4727499.1"/>
    </source>
</evidence>
<dbReference type="Gene3D" id="3.30.310.50">
    <property type="entry name" value="Alpha-D-phosphohexomutase, C-terminal domain"/>
    <property type="match status" value="1"/>
</dbReference>
<dbReference type="GO" id="GO:0000287">
    <property type="term" value="F:magnesium ion binding"/>
    <property type="evidence" value="ECO:0007669"/>
    <property type="project" value="InterPro"/>
</dbReference>
<evidence type="ECO:0000256" key="7">
    <source>
        <dbReference type="RuleBase" id="RU004326"/>
    </source>
</evidence>
<dbReference type="NCBIfam" id="TIGR03990">
    <property type="entry name" value="Arch_GlmM"/>
    <property type="match status" value="1"/>
</dbReference>
<evidence type="ECO:0000256" key="3">
    <source>
        <dbReference type="ARBA" id="ARBA00022553"/>
    </source>
</evidence>
<dbReference type="EMBL" id="JACQXR010000133">
    <property type="protein sequence ID" value="MBI4727499.1"/>
    <property type="molecule type" value="Genomic_DNA"/>
</dbReference>
<dbReference type="Proteomes" id="UP000736328">
    <property type="component" value="Unassembled WGS sequence"/>
</dbReference>
<evidence type="ECO:0000313" key="13">
    <source>
        <dbReference type="Proteomes" id="UP000736328"/>
    </source>
</evidence>
<keyword evidence="3" id="KW-0597">Phosphoprotein</keyword>
<evidence type="ECO:0000256" key="1">
    <source>
        <dbReference type="ARBA" id="ARBA00001946"/>
    </source>
</evidence>
<organism evidence="12 13">
    <name type="scientific">candidate division TA06 bacterium</name>
    <dbReference type="NCBI Taxonomy" id="2250710"/>
    <lineage>
        <taxon>Bacteria</taxon>
        <taxon>Bacteria division TA06</taxon>
    </lineage>
</organism>
<proteinExistence type="inferred from homology"/>
<dbReference type="InterPro" id="IPR005841">
    <property type="entry name" value="Alpha-D-phosphohexomutase_SF"/>
</dbReference>
<dbReference type="InterPro" id="IPR005846">
    <property type="entry name" value="A-D-PHexomutase_a/b/a-III"/>
</dbReference>
<dbReference type="InterPro" id="IPR016066">
    <property type="entry name" value="A-D-PHexomutase_CS"/>
</dbReference>
<accession>A0A933IC00</accession>
<evidence type="ECO:0000256" key="6">
    <source>
        <dbReference type="ARBA" id="ARBA00023235"/>
    </source>
</evidence>
<evidence type="ECO:0000259" key="11">
    <source>
        <dbReference type="Pfam" id="PF02880"/>
    </source>
</evidence>
<dbReference type="SUPFAM" id="SSF55957">
    <property type="entry name" value="Phosphoglucomutase, C-terminal domain"/>
    <property type="match status" value="1"/>
</dbReference>
<evidence type="ECO:0000256" key="5">
    <source>
        <dbReference type="ARBA" id="ARBA00022842"/>
    </source>
</evidence>
<dbReference type="GO" id="GO:0008966">
    <property type="term" value="F:phosphoglucosamine mutase activity"/>
    <property type="evidence" value="ECO:0007669"/>
    <property type="project" value="UniProtKB-EC"/>
</dbReference>
<reference evidence="12" key="1">
    <citation type="submission" date="2020-07" db="EMBL/GenBank/DDBJ databases">
        <title>Huge and variable diversity of episymbiotic CPR bacteria and DPANN archaea in groundwater ecosystems.</title>
        <authorList>
            <person name="He C.Y."/>
            <person name="Keren R."/>
            <person name="Whittaker M."/>
            <person name="Farag I.F."/>
            <person name="Doudna J."/>
            <person name="Cate J.H.D."/>
            <person name="Banfield J.F."/>
        </authorList>
    </citation>
    <scope>NUCLEOTIDE SEQUENCE</scope>
    <source>
        <strain evidence="12">NC_groundwater_1520_Pr4_B-0.1um_53_5</strain>
    </source>
</reference>
<evidence type="ECO:0000256" key="4">
    <source>
        <dbReference type="ARBA" id="ARBA00022723"/>
    </source>
</evidence>
<gene>
    <name evidence="12" type="primary">glmM</name>
    <name evidence="12" type="ORF">HY768_09855</name>
</gene>
<dbReference type="GO" id="GO:0005829">
    <property type="term" value="C:cytosol"/>
    <property type="evidence" value="ECO:0007669"/>
    <property type="project" value="TreeGrafter"/>
</dbReference>
<keyword evidence="5 7" id="KW-0460">Magnesium</keyword>
<feature type="domain" description="Alpha-D-phosphohexomutase alpha/beta/alpha" evidence="11">
    <location>
        <begin position="264"/>
        <end position="368"/>
    </location>
</feature>
<dbReference type="GO" id="GO:0005975">
    <property type="term" value="P:carbohydrate metabolic process"/>
    <property type="evidence" value="ECO:0007669"/>
    <property type="project" value="InterPro"/>
</dbReference>
<dbReference type="Pfam" id="PF00408">
    <property type="entry name" value="PGM_PMM_IV"/>
    <property type="match status" value="1"/>
</dbReference>
<dbReference type="InterPro" id="IPR036900">
    <property type="entry name" value="A-D-PHexomutase_C_sf"/>
</dbReference>
<dbReference type="Gene3D" id="3.40.120.10">
    <property type="entry name" value="Alpha-D-Glucose-1,6-Bisphosphate, subunit A, domain 3"/>
    <property type="match status" value="3"/>
</dbReference>
<evidence type="ECO:0000259" key="9">
    <source>
        <dbReference type="Pfam" id="PF02878"/>
    </source>
</evidence>
<dbReference type="InterPro" id="IPR005844">
    <property type="entry name" value="A-D-PHexomutase_a/b/a-I"/>
</dbReference>